<dbReference type="RefSeq" id="WP_307264551.1">
    <property type="nucleotide sequence ID" value="NZ_JAUSVL010000001.1"/>
</dbReference>
<dbReference type="AlphaFoldDB" id="A0AAE3VJE6"/>
<feature type="domain" description="ACT" evidence="1">
    <location>
        <begin position="98"/>
        <end position="173"/>
    </location>
</feature>
<evidence type="ECO:0000259" key="1">
    <source>
        <dbReference type="PROSITE" id="PS51671"/>
    </source>
</evidence>
<dbReference type="Pfam" id="PF13740">
    <property type="entry name" value="ACT_6"/>
    <property type="match status" value="2"/>
</dbReference>
<accession>A0AAE3VJE6</accession>
<gene>
    <name evidence="2" type="ORF">J3R75_003676</name>
</gene>
<name>A0AAE3VJE6_9BACT</name>
<dbReference type="InterPro" id="IPR050990">
    <property type="entry name" value="UPF0237/GcvR_regulator"/>
</dbReference>
<dbReference type="PROSITE" id="PS51671">
    <property type="entry name" value="ACT"/>
    <property type="match status" value="2"/>
</dbReference>
<dbReference type="InterPro" id="IPR002912">
    <property type="entry name" value="ACT_dom"/>
</dbReference>
<evidence type="ECO:0000313" key="3">
    <source>
        <dbReference type="Proteomes" id="UP001238163"/>
    </source>
</evidence>
<feature type="domain" description="ACT" evidence="1">
    <location>
        <begin position="6"/>
        <end position="83"/>
    </location>
</feature>
<keyword evidence="3" id="KW-1185">Reference proteome</keyword>
<dbReference type="PANTHER" id="PTHR34875:SF6">
    <property type="entry name" value="UPF0237 PROTEIN MJ1558"/>
    <property type="match status" value="1"/>
</dbReference>
<reference evidence="2" key="1">
    <citation type="submission" date="2023-07" db="EMBL/GenBank/DDBJ databases">
        <title>Genomic Encyclopedia of Type Strains, Phase IV (KMG-IV): sequencing the most valuable type-strain genomes for metagenomic binning, comparative biology and taxonomic classification.</title>
        <authorList>
            <person name="Goeker M."/>
        </authorList>
    </citation>
    <scope>NUCLEOTIDE SEQUENCE</scope>
    <source>
        <strain evidence="2">DSM 24202</strain>
    </source>
</reference>
<dbReference type="EMBL" id="JAUSVL010000001">
    <property type="protein sequence ID" value="MDQ0291569.1"/>
    <property type="molecule type" value="Genomic_DNA"/>
</dbReference>
<comment type="caution">
    <text evidence="2">The sequence shown here is derived from an EMBL/GenBank/DDBJ whole genome shotgun (WGS) entry which is preliminary data.</text>
</comment>
<dbReference type="InterPro" id="IPR045865">
    <property type="entry name" value="ACT-like_dom_sf"/>
</dbReference>
<sequence>MPTPYIITVMSHDRVGIVADVTHAVRSLQGNLEDMSQTVIRGYFTMILLAQFPDGTGEDALRKAFRAITSLRDCEIGIKPFIVDEDENADSSGDNLYVLTASGPDSIGLVDTLAEYLRQKNINIVDLSTKSANGQYTMMFLVSLPENSDVGKLKRSLQIAVENIGLSVGLRHQALFRAANEI</sequence>
<protein>
    <submittedName>
        <fullName evidence="2">Glycine cleavage system transcriptional repressor</fullName>
    </submittedName>
</protein>
<dbReference type="Proteomes" id="UP001238163">
    <property type="component" value="Unassembled WGS sequence"/>
</dbReference>
<organism evidence="2 3">
    <name type="scientific">Oligosphaera ethanolica</name>
    <dbReference type="NCBI Taxonomy" id="760260"/>
    <lineage>
        <taxon>Bacteria</taxon>
        <taxon>Pseudomonadati</taxon>
        <taxon>Lentisphaerota</taxon>
        <taxon>Oligosphaeria</taxon>
        <taxon>Oligosphaerales</taxon>
        <taxon>Oligosphaeraceae</taxon>
        <taxon>Oligosphaera</taxon>
    </lineage>
</organism>
<dbReference type="SUPFAM" id="SSF55021">
    <property type="entry name" value="ACT-like"/>
    <property type="match status" value="2"/>
</dbReference>
<dbReference type="Gene3D" id="3.30.70.260">
    <property type="match status" value="2"/>
</dbReference>
<dbReference type="PANTHER" id="PTHR34875">
    <property type="entry name" value="UPF0237 PROTEIN MJ1558"/>
    <property type="match status" value="1"/>
</dbReference>
<proteinExistence type="predicted"/>
<evidence type="ECO:0000313" key="2">
    <source>
        <dbReference type="EMBL" id="MDQ0291569.1"/>
    </source>
</evidence>